<dbReference type="GeneID" id="106173778"/>
<evidence type="ECO:0000313" key="17">
    <source>
        <dbReference type="Proteomes" id="UP000085678"/>
    </source>
</evidence>
<evidence type="ECO:0000256" key="9">
    <source>
        <dbReference type="RuleBase" id="RU364032"/>
    </source>
</evidence>
<gene>
    <name evidence="18" type="primary">LOC106173778</name>
</gene>
<evidence type="ECO:0000256" key="6">
    <source>
        <dbReference type="ARBA" id="ARBA00022884"/>
    </source>
</evidence>
<dbReference type="GO" id="GO:0034456">
    <property type="term" value="C:UTP-C complex"/>
    <property type="evidence" value="ECO:0007669"/>
    <property type="project" value="TreeGrafter"/>
</dbReference>
<dbReference type="GO" id="GO:0005694">
    <property type="term" value="C:chromosome"/>
    <property type="evidence" value="ECO:0007669"/>
    <property type="project" value="UniProtKB-SubCell"/>
</dbReference>
<evidence type="ECO:0000256" key="8">
    <source>
        <dbReference type="ARBA" id="ARBA00035000"/>
    </source>
</evidence>
<dbReference type="FunFam" id="1.10.1410.10:FF:000006">
    <property type="entry name" value="Nucleolar protein 6"/>
    <property type="match status" value="1"/>
</dbReference>
<keyword evidence="7 9" id="KW-0539">Nucleus</keyword>
<keyword evidence="17" id="KW-1185">Reference proteome</keyword>
<dbReference type="InterPro" id="IPR035371">
    <property type="entry name" value="Nrap_D6"/>
</dbReference>
<keyword evidence="6 9" id="KW-0694">RNA-binding</keyword>
<evidence type="ECO:0000259" key="13">
    <source>
        <dbReference type="Pfam" id="PF17404"/>
    </source>
</evidence>
<dbReference type="InterPro" id="IPR035370">
    <property type="entry name" value="Nrap_D5"/>
</dbReference>
<evidence type="ECO:0000256" key="2">
    <source>
        <dbReference type="ARBA" id="ARBA00004604"/>
    </source>
</evidence>
<evidence type="ECO:0000259" key="15">
    <source>
        <dbReference type="Pfam" id="PF17406"/>
    </source>
</evidence>
<dbReference type="AlphaFoldDB" id="A0A1S3JJB4"/>
<comment type="similarity">
    <text evidence="3 9">Belongs to the NRAP family.</text>
</comment>
<dbReference type="Gene3D" id="1.10.1410.10">
    <property type="match status" value="2"/>
</dbReference>
<sequence length="1174" mass="133338">MPLKRALSEKEPQDSEENGSSDESEDEGDAYDISAAMSNIKSKQKNLKKSEQDKIGQNGATAQPPPKMRKVSKEVLYKQPTNKELNELKEAENLFHSSLFRMQITELLKEVMLQEKKKHQVEAYLYSLKDAIMKTPGGKEHDLVNQKWTEKKKIKVPLIQEPFRVKGKFKFIPPKSVKVVGSFLLGVAIKPLVSVDLAVEIPKLCIQPKDYLNHRYLRKRALYLTHLASYLSKQTDIVEDVKFSYHHGNYLKPIIIVSPKGKLSKNVKIHIHATAEDGAFKMNRFDIEKNNVRMQWFNSEKETEGDEESGQPATPRYNMSVLIDLALEKHLHFLHKVIEDSAGVKEGIALLRVWLHQRELDQGQGCFTPFTLSMYVGYLLKKRKLNVAMSSYQIMRNTLLCLAQSDWCKEGISIADVCGVDDPKRPHLANFHESFEVVFVDPTGYINITAEMSRQMFNRVKHEAGLAIQVLENSAVDSFEVLFMTPAPFIRKFDNLFHLTHIENLKKTVASFCLEDQLLDRGGNYVSACLPSLLQLLEKALGKRVELVTQKPAQASQWSISEPPPSWSDQPSLTFGLLFNAESCTTILDKGPAADSPEAKSFREFWGDISELRRFQDGTICEAVVWPSKTLADRRLVCGKIIKHILVRHAEIPRDSMHYTCGQLNSLLCLPQPTNKSTLLYGTGEEQNYNITRSYDHLCKVLRNLQDLPLAIHTIQGTDPVFRYADVFPAMPATFKAATKVVGGRQLPLPDKPCPPWVKSMKVVCLLEASGKWPEDAEAIRRLKAAFHIQLANLLKKQHSMTSYANVDHVDVFKDGFVFRITLGYLKEIAMLKMKKTPEGLVTMRETEESSAMEKELVTLPKFSTAMHGLQQQHHALSSVVRLAKRWVCAQLLGDHIAEEAIELLVAYLYLCPAPFTPPSSVASGLMRFLHLLSNHDWSLSPLIVNLNNELTNLECTEIRTKFTKERSTLPLMFIATPYDKNSSMFTKHKPTVPILQRIVLLARESLAVLQEQLMETHQIVDFKQIFRPPLDAYDVIIQLNTKNLARHYHAVDTTAKTFIPSYKEYSKGGEEETMPVVNFDPVQIYLKELRETFSEFALFFHDSLGGDFIAVLWKPAFFETQPFKLSHINCRAPVTDGENSDVSLKTNVDVILEDFKNIGTGLVRHIEVKKKKH</sequence>
<accession>A0A1S3JJB4</accession>
<dbReference type="GO" id="GO:0003723">
    <property type="term" value="F:RNA binding"/>
    <property type="evidence" value="ECO:0007669"/>
    <property type="project" value="UniProtKB-KW"/>
</dbReference>
<dbReference type="InterPro" id="IPR035367">
    <property type="entry name" value="Nrap_D2"/>
</dbReference>
<protein>
    <recommendedName>
        <fullName evidence="4 9">Nucleolar protein 6</fullName>
    </recommendedName>
</protein>
<dbReference type="GO" id="GO:0032040">
    <property type="term" value="C:small-subunit processome"/>
    <property type="evidence" value="ECO:0007669"/>
    <property type="project" value="TreeGrafter"/>
</dbReference>
<comment type="subcellular location">
    <subcellularLocation>
        <location evidence="1">Chromosome</location>
    </subcellularLocation>
    <subcellularLocation>
        <location evidence="2 9">Nucleus</location>
        <location evidence="2 9">Nucleolus</location>
    </subcellularLocation>
</comment>
<evidence type="ECO:0000313" key="18">
    <source>
        <dbReference type="RefSeq" id="XP_013410468.1"/>
    </source>
</evidence>
<dbReference type="Pfam" id="PF17407">
    <property type="entry name" value="Nrap_D6"/>
    <property type="match status" value="1"/>
</dbReference>
<feature type="domain" description="Nrap protein" evidence="14">
    <location>
        <begin position="681"/>
        <end position="872"/>
    </location>
</feature>
<dbReference type="Gene3D" id="3.30.70.3030">
    <property type="match status" value="1"/>
</dbReference>
<dbReference type="InterPro" id="IPR035082">
    <property type="entry name" value="Nrap_D1"/>
</dbReference>
<keyword evidence="5" id="KW-0158">Chromosome</keyword>
<proteinExistence type="inferred from homology"/>
<dbReference type="KEGG" id="lak:106173778"/>
<feature type="domain" description="Nrap protein" evidence="12">
    <location>
        <begin position="344"/>
        <end position="485"/>
    </location>
</feature>
<dbReference type="FunCoup" id="A0A1S3JJB4">
    <property type="interactions" value="1878"/>
</dbReference>
<comment type="function">
    <text evidence="8">Part of the small subunit (SSU) processome, first precursor of the small eukaryotic ribosomal subunit. During the assembly of the SSU processome in the nucleolus, many ribosome biogenesis factors, an RNA chaperone and ribosomal proteins associate with the nascent pre-rRNA and work in concert to generate RNA folding, modifications, rearrangements and cleavage as well as targeted degradation of pre-ribosomal RNA by the RNA exosome.</text>
</comment>
<feature type="domain" description="Nrap protein" evidence="16">
    <location>
        <begin position="1031"/>
        <end position="1167"/>
    </location>
</feature>
<dbReference type="Pfam" id="PF17405">
    <property type="entry name" value="Nrap_D4"/>
    <property type="match status" value="1"/>
</dbReference>
<evidence type="ECO:0000256" key="5">
    <source>
        <dbReference type="ARBA" id="ARBA00022454"/>
    </source>
</evidence>
<evidence type="ECO:0000259" key="16">
    <source>
        <dbReference type="Pfam" id="PF17407"/>
    </source>
</evidence>
<dbReference type="InterPro" id="IPR035368">
    <property type="entry name" value="Nrap_D3"/>
</dbReference>
<reference evidence="18" key="1">
    <citation type="submission" date="2025-08" db="UniProtKB">
        <authorList>
            <consortium name="RefSeq"/>
        </authorList>
    </citation>
    <scope>IDENTIFICATION</scope>
    <source>
        <tissue evidence="18">Gonads</tissue>
    </source>
</reference>
<feature type="compositionally biased region" description="Basic and acidic residues" evidence="10">
    <location>
        <begin position="1"/>
        <end position="13"/>
    </location>
</feature>
<feature type="region of interest" description="Disordered" evidence="10">
    <location>
        <begin position="1"/>
        <end position="71"/>
    </location>
</feature>
<evidence type="ECO:0000256" key="3">
    <source>
        <dbReference type="ARBA" id="ARBA00006674"/>
    </source>
</evidence>
<dbReference type="Pfam" id="PF03813">
    <property type="entry name" value="Nrap"/>
    <property type="match status" value="1"/>
</dbReference>
<organism evidence="17 18">
    <name type="scientific">Lingula anatina</name>
    <name type="common">Brachiopod</name>
    <name type="synonym">Lingula unguis</name>
    <dbReference type="NCBI Taxonomy" id="7574"/>
    <lineage>
        <taxon>Eukaryota</taxon>
        <taxon>Metazoa</taxon>
        <taxon>Spiralia</taxon>
        <taxon>Lophotrochozoa</taxon>
        <taxon>Brachiopoda</taxon>
        <taxon>Linguliformea</taxon>
        <taxon>Lingulata</taxon>
        <taxon>Lingulida</taxon>
        <taxon>Linguloidea</taxon>
        <taxon>Lingulidae</taxon>
        <taxon>Lingula</taxon>
    </lineage>
</organism>
<dbReference type="PANTHER" id="PTHR17972:SF0">
    <property type="entry name" value="NUCLEOLAR PROTEIN 6"/>
    <property type="match status" value="1"/>
</dbReference>
<dbReference type="PANTHER" id="PTHR17972">
    <property type="entry name" value="NUCLEOLAR RNA-ASSOCIATED PROTEIN"/>
    <property type="match status" value="1"/>
</dbReference>
<evidence type="ECO:0000256" key="4">
    <source>
        <dbReference type="ARBA" id="ARBA00016437"/>
    </source>
</evidence>
<dbReference type="Pfam" id="PF17403">
    <property type="entry name" value="Nrap_D2"/>
    <property type="match status" value="1"/>
</dbReference>
<dbReference type="Pfam" id="PF17406">
    <property type="entry name" value="Nrap_D5"/>
    <property type="match status" value="1"/>
</dbReference>
<dbReference type="InterPro" id="IPR005554">
    <property type="entry name" value="NOL6/Upt22"/>
</dbReference>
<dbReference type="Pfam" id="PF17404">
    <property type="entry name" value="Nrap_D3"/>
    <property type="match status" value="1"/>
</dbReference>
<feature type="domain" description="Nrap protein" evidence="13">
    <location>
        <begin position="490"/>
        <end position="650"/>
    </location>
</feature>
<dbReference type="GO" id="GO:0032545">
    <property type="term" value="C:CURI complex"/>
    <property type="evidence" value="ECO:0007669"/>
    <property type="project" value="TreeGrafter"/>
</dbReference>
<dbReference type="OrthoDB" id="10251401at2759"/>
<evidence type="ECO:0000259" key="14">
    <source>
        <dbReference type="Pfam" id="PF17405"/>
    </source>
</evidence>
<feature type="domain" description="Nrap protein" evidence="15">
    <location>
        <begin position="874"/>
        <end position="1029"/>
    </location>
</feature>
<dbReference type="GO" id="GO:0006364">
    <property type="term" value="P:rRNA processing"/>
    <property type="evidence" value="ECO:0007669"/>
    <property type="project" value="TreeGrafter"/>
</dbReference>
<dbReference type="GO" id="GO:0006409">
    <property type="term" value="P:tRNA export from nucleus"/>
    <property type="evidence" value="ECO:0007669"/>
    <property type="project" value="TreeGrafter"/>
</dbReference>
<dbReference type="InParanoid" id="A0A1S3JJB4"/>
<evidence type="ECO:0000259" key="11">
    <source>
        <dbReference type="Pfam" id="PF03813"/>
    </source>
</evidence>
<dbReference type="RefSeq" id="XP_013410468.1">
    <property type="nucleotide sequence ID" value="XM_013555014.1"/>
</dbReference>
<dbReference type="Proteomes" id="UP000085678">
    <property type="component" value="Unplaced"/>
</dbReference>
<evidence type="ECO:0000259" key="12">
    <source>
        <dbReference type="Pfam" id="PF17403"/>
    </source>
</evidence>
<dbReference type="STRING" id="7574.A0A1S3JJB4"/>
<evidence type="ECO:0000256" key="1">
    <source>
        <dbReference type="ARBA" id="ARBA00004286"/>
    </source>
</evidence>
<evidence type="ECO:0000256" key="7">
    <source>
        <dbReference type="ARBA" id="ARBA00023242"/>
    </source>
</evidence>
<dbReference type="InterPro" id="IPR035369">
    <property type="entry name" value="Nrap_D4"/>
</dbReference>
<feature type="compositionally biased region" description="Acidic residues" evidence="10">
    <location>
        <begin position="14"/>
        <end position="30"/>
    </location>
</feature>
<dbReference type="FunFam" id="1.10.1410.10:FF:000005">
    <property type="entry name" value="Nucleolar protein 6"/>
    <property type="match status" value="1"/>
</dbReference>
<feature type="domain" description="Nrap protein" evidence="11">
    <location>
        <begin position="195"/>
        <end position="339"/>
    </location>
</feature>
<evidence type="ECO:0000256" key="10">
    <source>
        <dbReference type="SAM" id="MobiDB-lite"/>
    </source>
</evidence>
<name>A0A1S3JJB4_LINAN</name>